<name>A0A1G2MDD8_9BACT</name>
<dbReference type="AlphaFoldDB" id="A0A1G2MDD8"/>
<evidence type="ECO:0000313" key="3">
    <source>
        <dbReference type="Proteomes" id="UP000176493"/>
    </source>
</evidence>
<dbReference type="EMBL" id="MHRJ01000054">
    <property type="protein sequence ID" value="OHA21032.1"/>
    <property type="molecule type" value="Genomic_DNA"/>
</dbReference>
<organism evidence="2 3">
    <name type="scientific">Candidatus Taylorbacteria bacterium RIFCSPHIGHO2_02_49_25</name>
    <dbReference type="NCBI Taxonomy" id="1802305"/>
    <lineage>
        <taxon>Bacteria</taxon>
        <taxon>Candidatus Tayloriibacteriota</taxon>
    </lineage>
</organism>
<gene>
    <name evidence="2" type="ORF">A2W52_01575</name>
</gene>
<evidence type="ECO:0000256" key="1">
    <source>
        <dbReference type="SAM" id="SignalP"/>
    </source>
</evidence>
<sequence length="135" mass="14815">MNPDQNSPSLLPSMSFFAAVVIAAAFFALAPATVSANGTGIVHPTYCKDPTQIFTGIKYDENGNPEIELIVDPEFEKKFTAERNIAGPLPLTPVYDLVVRVKPLINEYCLPQWDANGILVKKVDPPKHFPYNGLL</sequence>
<feature type="signal peptide" evidence="1">
    <location>
        <begin position="1"/>
        <end position="36"/>
    </location>
</feature>
<dbReference type="Proteomes" id="UP000176493">
    <property type="component" value="Unassembled WGS sequence"/>
</dbReference>
<evidence type="ECO:0000313" key="2">
    <source>
        <dbReference type="EMBL" id="OHA21032.1"/>
    </source>
</evidence>
<proteinExistence type="predicted"/>
<comment type="caution">
    <text evidence="2">The sequence shown here is derived from an EMBL/GenBank/DDBJ whole genome shotgun (WGS) entry which is preliminary data.</text>
</comment>
<reference evidence="2 3" key="1">
    <citation type="journal article" date="2016" name="Nat. Commun.">
        <title>Thousands of microbial genomes shed light on interconnected biogeochemical processes in an aquifer system.</title>
        <authorList>
            <person name="Anantharaman K."/>
            <person name="Brown C.T."/>
            <person name="Hug L.A."/>
            <person name="Sharon I."/>
            <person name="Castelle C.J."/>
            <person name="Probst A.J."/>
            <person name="Thomas B.C."/>
            <person name="Singh A."/>
            <person name="Wilkins M.J."/>
            <person name="Karaoz U."/>
            <person name="Brodie E.L."/>
            <person name="Williams K.H."/>
            <person name="Hubbard S.S."/>
            <person name="Banfield J.F."/>
        </authorList>
    </citation>
    <scope>NUCLEOTIDE SEQUENCE [LARGE SCALE GENOMIC DNA]</scope>
</reference>
<keyword evidence="1" id="KW-0732">Signal</keyword>
<protein>
    <submittedName>
        <fullName evidence="2">Uncharacterized protein</fullName>
    </submittedName>
</protein>
<feature type="chain" id="PRO_5009583662" evidence="1">
    <location>
        <begin position="37"/>
        <end position="135"/>
    </location>
</feature>
<accession>A0A1G2MDD8</accession>